<sequence length="397" mass="44358">MIIMHTEREIKIITTVFISVLLITNTVLTAVIKEPLLACLIASLALVILYISAVVMVKRIYARIAGVRTAAKELSIRKSANNESEGLSAIKQEMLTEGEFGKLSGAIYDMYTGILEAADREKEQKLYLKDMISDMSHQLKTPIASLTLFTDILSSHATSQDWGEEEIDILRREEGQLERMRWLTLSLLQLARLEINSVEFKKIKTPVLMLLQNAAAELLPMAEQRGVNIVVEDAFEYLKDDVEQNTTNTMVSGVEQNEAHIEENTRRDNIAAEIEADPEWMHEALSNIVKNAIEHSPEGGTVTLGCTRTPLMIKLTVTDTGRGIPEADRLKVFERFSHSSDAASVNPDSVGIGLPLSKNIIEENGGRIYIESRFIDECKASEKSYTTVNIIFNNTMR</sequence>
<evidence type="ECO:0000256" key="4">
    <source>
        <dbReference type="ARBA" id="ARBA00022475"/>
    </source>
</evidence>
<keyword evidence="10" id="KW-0067">ATP-binding</keyword>
<dbReference type="GO" id="GO:0000155">
    <property type="term" value="F:phosphorelay sensor kinase activity"/>
    <property type="evidence" value="ECO:0007669"/>
    <property type="project" value="InterPro"/>
</dbReference>
<keyword evidence="5" id="KW-0597">Phosphoprotein</keyword>
<feature type="transmembrane region" description="Helical" evidence="14">
    <location>
        <begin position="38"/>
        <end position="57"/>
    </location>
</feature>
<evidence type="ECO:0000256" key="5">
    <source>
        <dbReference type="ARBA" id="ARBA00022553"/>
    </source>
</evidence>
<dbReference type="Proteomes" id="UP000189857">
    <property type="component" value="Unassembled WGS sequence"/>
</dbReference>
<dbReference type="Pfam" id="PF02518">
    <property type="entry name" value="HATPase_c"/>
    <property type="match status" value="1"/>
</dbReference>
<evidence type="ECO:0000259" key="15">
    <source>
        <dbReference type="PROSITE" id="PS50109"/>
    </source>
</evidence>
<dbReference type="CDD" id="cd00082">
    <property type="entry name" value="HisKA"/>
    <property type="match status" value="1"/>
</dbReference>
<dbReference type="SMART" id="SM00387">
    <property type="entry name" value="HATPase_c"/>
    <property type="match status" value="1"/>
</dbReference>
<evidence type="ECO:0000256" key="1">
    <source>
        <dbReference type="ARBA" id="ARBA00000085"/>
    </source>
</evidence>
<evidence type="ECO:0000256" key="14">
    <source>
        <dbReference type="SAM" id="Phobius"/>
    </source>
</evidence>
<keyword evidence="12" id="KW-0902">Two-component regulatory system</keyword>
<comment type="subcellular location">
    <subcellularLocation>
        <location evidence="2">Cell membrane</location>
        <topology evidence="2">Multi-pass membrane protein</topology>
    </subcellularLocation>
</comment>
<dbReference type="InterPro" id="IPR003661">
    <property type="entry name" value="HisK_dim/P_dom"/>
</dbReference>
<dbReference type="InterPro" id="IPR005467">
    <property type="entry name" value="His_kinase_dom"/>
</dbReference>
<dbReference type="PANTHER" id="PTHR45528">
    <property type="entry name" value="SENSOR HISTIDINE KINASE CPXA"/>
    <property type="match status" value="1"/>
</dbReference>
<evidence type="ECO:0000256" key="7">
    <source>
        <dbReference type="ARBA" id="ARBA00022692"/>
    </source>
</evidence>
<keyword evidence="4" id="KW-1003">Cell membrane</keyword>
<evidence type="ECO:0000313" key="16">
    <source>
        <dbReference type="EMBL" id="SJZ45415.1"/>
    </source>
</evidence>
<proteinExistence type="predicted"/>
<evidence type="ECO:0000256" key="10">
    <source>
        <dbReference type="ARBA" id="ARBA00022840"/>
    </source>
</evidence>
<dbReference type="PRINTS" id="PR00344">
    <property type="entry name" value="BCTRLSENSOR"/>
</dbReference>
<evidence type="ECO:0000256" key="8">
    <source>
        <dbReference type="ARBA" id="ARBA00022741"/>
    </source>
</evidence>
<keyword evidence="9 16" id="KW-0418">Kinase</keyword>
<name>A0A1T4KSJ9_9FIRM</name>
<evidence type="ECO:0000256" key="13">
    <source>
        <dbReference type="ARBA" id="ARBA00023136"/>
    </source>
</evidence>
<accession>A0A1T4KSJ9</accession>
<feature type="transmembrane region" description="Helical" evidence="14">
    <location>
        <begin position="12"/>
        <end position="32"/>
    </location>
</feature>
<dbReference type="PANTHER" id="PTHR45528:SF1">
    <property type="entry name" value="SENSOR HISTIDINE KINASE CPXA"/>
    <property type="match status" value="1"/>
</dbReference>
<keyword evidence="6" id="KW-0808">Transferase</keyword>
<evidence type="ECO:0000256" key="11">
    <source>
        <dbReference type="ARBA" id="ARBA00022989"/>
    </source>
</evidence>
<dbReference type="InterPro" id="IPR050398">
    <property type="entry name" value="HssS/ArlS-like"/>
</dbReference>
<evidence type="ECO:0000256" key="3">
    <source>
        <dbReference type="ARBA" id="ARBA00012438"/>
    </source>
</evidence>
<dbReference type="Gene3D" id="1.10.287.130">
    <property type="match status" value="1"/>
</dbReference>
<dbReference type="InterPro" id="IPR036890">
    <property type="entry name" value="HATPase_C_sf"/>
</dbReference>
<evidence type="ECO:0000256" key="6">
    <source>
        <dbReference type="ARBA" id="ARBA00022679"/>
    </source>
</evidence>
<dbReference type="SUPFAM" id="SSF47384">
    <property type="entry name" value="Homodimeric domain of signal transducing histidine kinase"/>
    <property type="match status" value="1"/>
</dbReference>
<dbReference type="InterPro" id="IPR003594">
    <property type="entry name" value="HATPase_dom"/>
</dbReference>
<gene>
    <name evidence="16" type="ORF">SAMN02745110_00549</name>
</gene>
<dbReference type="CDD" id="cd00075">
    <property type="entry name" value="HATPase"/>
    <property type="match status" value="1"/>
</dbReference>
<evidence type="ECO:0000313" key="17">
    <source>
        <dbReference type="Proteomes" id="UP000189857"/>
    </source>
</evidence>
<dbReference type="GO" id="GO:0005524">
    <property type="term" value="F:ATP binding"/>
    <property type="evidence" value="ECO:0007669"/>
    <property type="project" value="UniProtKB-KW"/>
</dbReference>
<evidence type="ECO:0000256" key="2">
    <source>
        <dbReference type="ARBA" id="ARBA00004651"/>
    </source>
</evidence>
<keyword evidence="7 14" id="KW-0812">Transmembrane</keyword>
<evidence type="ECO:0000256" key="12">
    <source>
        <dbReference type="ARBA" id="ARBA00023012"/>
    </source>
</evidence>
<dbReference type="Pfam" id="PF00512">
    <property type="entry name" value="HisKA"/>
    <property type="match status" value="1"/>
</dbReference>
<dbReference type="EMBL" id="FUXA01000004">
    <property type="protein sequence ID" value="SJZ45415.1"/>
    <property type="molecule type" value="Genomic_DNA"/>
</dbReference>
<keyword evidence="8" id="KW-0547">Nucleotide-binding</keyword>
<dbReference type="GO" id="GO:0005886">
    <property type="term" value="C:plasma membrane"/>
    <property type="evidence" value="ECO:0007669"/>
    <property type="project" value="UniProtKB-SubCell"/>
</dbReference>
<dbReference type="AlphaFoldDB" id="A0A1T4KSJ9"/>
<dbReference type="Gene3D" id="3.30.565.10">
    <property type="entry name" value="Histidine kinase-like ATPase, C-terminal domain"/>
    <property type="match status" value="1"/>
</dbReference>
<organism evidence="16 17">
    <name type="scientific">Eubacterium ruminantium</name>
    <dbReference type="NCBI Taxonomy" id="42322"/>
    <lineage>
        <taxon>Bacteria</taxon>
        <taxon>Bacillati</taxon>
        <taxon>Bacillota</taxon>
        <taxon>Clostridia</taxon>
        <taxon>Eubacteriales</taxon>
        <taxon>Eubacteriaceae</taxon>
        <taxon>Eubacterium</taxon>
    </lineage>
</organism>
<dbReference type="InterPro" id="IPR036097">
    <property type="entry name" value="HisK_dim/P_sf"/>
</dbReference>
<dbReference type="PROSITE" id="PS50109">
    <property type="entry name" value="HIS_KIN"/>
    <property type="match status" value="1"/>
</dbReference>
<evidence type="ECO:0000256" key="9">
    <source>
        <dbReference type="ARBA" id="ARBA00022777"/>
    </source>
</evidence>
<dbReference type="SUPFAM" id="SSF55874">
    <property type="entry name" value="ATPase domain of HSP90 chaperone/DNA topoisomerase II/histidine kinase"/>
    <property type="match status" value="1"/>
</dbReference>
<protein>
    <recommendedName>
        <fullName evidence="3">histidine kinase</fullName>
        <ecNumber evidence="3">2.7.13.3</ecNumber>
    </recommendedName>
</protein>
<feature type="domain" description="Histidine kinase" evidence="15">
    <location>
        <begin position="134"/>
        <end position="373"/>
    </location>
</feature>
<keyword evidence="17" id="KW-1185">Reference proteome</keyword>
<keyword evidence="11 14" id="KW-1133">Transmembrane helix</keyword>
<keyword evidence="13 14" id="KW-0472">Membrane</keyword>
<dbReference type="EC" id="2.7.13.3" evidence="3"/>
<comment type="catalytic activity">
    <reaction evidence="1">
        <text>ATP + protein L-histidine = ADP + protein N-phospho-L-histidine.</text>
        <dbReference type="EC" id="2.7.13.3"/>
    </reaction>
</comment>
<dbReference type="SMART" id="SM00388">
    <property type="entry name" value="HisKA"/>
    <property type="match status" value="1"/>
</dbReference>
<dbReference type="InterPro" id="IPR004358">
    <property type="entry name" value="Sig_transdc_His_kin-like_C"/>
</dbReference>
<reference evidence="16 17" key="1">
    <citation type="submission" date="2017-02" db="EMBL/GenBank/DDBJ databases">
        <authorList>
            <person name="Peterson S.W."/>
        </authorList>
    </citation>
    <scope>NUCLEOTIDE SEQUENCE [LARGE SCALE GENOMIC DNA]</scope>
    <source>
        <strain evidence="16 17">ATCC 17233</strain>
    </source>
</reference>